<dbReference type="Gene3D" id="3.30.750.24">
    <property type="entry name" value="STAS domain"/>
    <property type="match status" value="1"/>
</dbReference>
<keyword evidence="5" id="KW-0749">Sporulation</keyword>
<feature type="domain" description="STAS" evidence="7">
    <location>
        <begin position="3"/>
        <end position="113"/>
    </location>
</feature>
<evidence type="ECO:0000259" key="7">
    <source>
        <dbReference type="PROSITE" id="PS50801"/>
    </source>
</evidence>
<protein>
    <recommendedName>
        <fullName evidence="3 6">Anti-sigma F factor antagonist</fullName>
    </recommendedName>
    <alternativeName>
        <fullName evidence="6">Stage II sporulation protein</fullName>
    </alternativeName>
</protein>
<proteinExistence type="inferred from homology"/>
<dbReference type="GO" id="GO:0030435">
    <property type="term" value="P:sporulation resulting in formation of a cellular spore"/>
    <property type="evidence" value="ECO:0007669"/>
    <property type="project" value="UniProtKB-KW"/>
</dbReference>
<organism evidence="8 9">
    <name type="scientific">Candidatus Reconcilbacillus cellulovorans</name>
    <dbReference type="NCBI Taxonomy" id="1906605"/>
    <lineage>
        <taxon>Bacteria</taxon>
        <taxon>Bacillati</taxon>
        <taxon>Bacillota</taxon>
        <taxon>Bacilli</taxon>
        <taxon>Bacillales</taxon>
        <taxon>Paenibacillaceae</taxon>
        <taxon>Candidatus Reconcilbacillus</taxon>
    </lineage>
</organism>
<dbReference type="GO" id="GO:0045152">
    <property type="term" value="F:antisigma factor binding"/>
    <property type="evidence" value="ECO:0007669"/>
    <property type="project" value="InterPro"/>
</dbReference>
<dbReference type="Pfam" id="PF01740">
    <property type="entry name" value="STAS"/>
    <property type="match status" value="1"/>
</dbReference>
<dbReference type="PANTHER" id="PTHR33495">
    <property type="entry name" value="ANTI-SIGMA FACTOR ANTAGONIST TM_1081-RELATED-RELATED"/>
    <property type="match status" value="1"/>
</dbReference>
<dbReference type="Proteomes" id="UP000243688">
    <property type="component" value="Unassembled WGS sequence"/>
</dbReference>
<dbReference type="InterPro" id="IPR002645">
    <property type="entry name" value="STAS_dom"/>
</dbReference>
<dbReference type="EMBL" id="MOXJ01000018">
    <property type="protein sequence ID" value="PDO10189.1"/>
    <property type="molecule type" value="Genomic_DNA"/>
</dbReference>
<evidence type="ECO:0000256" key="2">
    <source>
        <dbReference type="ARBA" id="ARBA00009013"/>
    </source>
</evidence>
<dbReference type="InterPro" id="IPR003658">
    <property type="entry name" value="Anti-sigma_ant"/>
</dbReference>
<dbReference type="PROSITE" id="PS50801">
    <property type="entry name" value="STAS"/>
    <property type="match status" value="1"/>
</dbReference>
<name>A0A2A6E045_9BACL</name>
<dbReference type="SUPFAM" id="SSF52091">
    <property type="entry name" value="SpoIIaa-like"/>
    <property type="match status" value="1"/>
</dbReference>
<dbReference type="NCBIfam" id="TIGR02886">
    <property type="entry name" value="spore_II_AA"/>
    <property type="match status" value="1"/>
</dbReference>
<sequence length="117" mass="12809">MGLEVELERRRGALIVRLGGELDHHTAGEVRARIDSAMARGDTRDLVLSLKNLTFMDSSGIGVVLGRYRQLARRGGRLVICDVSPAVLRLFELSGLLKILAVEENVERALSRLEGAS</sequence>
<reference evidence="8 9" key="1">
    <citation type="submission" date="2016-12" db="EMBL/GenBank/DDBJ databases">
        <title>Candidatus Reconcilibacillus cellulovorans genome.</title>
        <authorList>
            <person name="Kolinko S."/>
            <person name="Wu Y.-W."/>
            <person name="Tachea F."/>
            <person name="Denzel E."/>
            <person name="Hiras J."/>
            <person name="Baecker N."/>
            <person name="Chan L.J."/>
            <person name="Eichorst S.A."/>
            <person name="Frey D."/>
            <person name="Adams P.D."/>
            <person name="Pray T."/>
            <person name="Tanjore D."/>
            <person name="Petzold C.J."/>
            <person name="Gladden J.M."/>
            <person name="Simmons B.A."/>
            <person name="Singer S.W."/>
        </authorList>
    </citation>
    <scope>NUCLEOTIDE SEQUENCE [LARGE SCALE GENOMIC DNA]</scope>
    <source>
        <strain evidence="8">JTherm</strain>
    </source>
</reference>
<dbReference type="NCBIfam" id="TIGR00377">
    <property type="entry name" value="ant_ant_sig"/>
    <property type="match status" value="1"/>
</dbReference>
<evidence type="ECO:0000256" key="3">
    <source>
        <dbReference type="ARBA" id="ARBA00020784"/>
    </source>
</evidence>
<keyword evidence="4" id="KW-0597">Phosphoprotein</keyword>
<dbReference type="AlphaFoldDB" id="A0A2A6E045"/>
<evidence type="ECO:0000256" key="5">
    <source>
        <dbReference type="ARBA" id="ARBA00022969"/>
    </source>
</evidence>
<dbReference type="InterPro" id="IPR036513">
    <property type="entry name" value="STAS_dom_sf"/>
</dbReference>
<dbReference type="InterPro" id="IPR014237">
    <property type="entry name" value="Anti-sigma_F_ant"/>
</dbReference>
<accession>A0A2A6E045</accession>
<evidence type="ECO:0000256" key="6">
    <source>
        <dbReference type="RuleBase" id="RU003749"/>
    </source>
</evidence>
<gene>
    <name evidence="8" type="ORF">BLM47_08615</name>
</gene>
<dbReference type="CDD" id="cd07043">
    <property type="entry name" value="STAS_anti-anti-sigma_factors"/>
    <property type="match status" value="1"/>
</dbReference>
<dbReference type="GO" id="GO:0043856">
    <property type="term" value="F:anti-sigma factor antagonist activity"/>
    <property type="evidence" value="ECO:0007669"/>
    <property type="project" value="InterPro"/>
</dbReference>
<evidence type="ECO:0000313" key="8">
    <source>
        <dbReference type="EMBL" id="PDO10189.1"/>
    </source>
</evidence>
<evidence type="ECO:0000256" key="1">
    <source>
        <dbReference type="ARBA" id="ARBA00001976"/>
    </source>
</evidence>
<evidence type="ECO:0000313" key="9">
    <source>
        <dbReference type="Proteomes" id="UP000243688"/>
    </source>
</evidence>
<comment type="similarity">
    <text evidence="2 6">Belongs to the anti-sigma-factor antagonist family.</text>
</comment>
<evidence type="ECO:0000256" key="4">
    <source>
        <dbReference type="ARBA" id="ARBA00022553"/>
    </source>
</evidence>
<comment type="function">
    <text evidence="1">In the phosphorylated form it could act as an anti-anti-sigma factor that counteracts SpoIIAB and thus releases sigma f from inhibition.</text>
</comment>
<comment type="caution">
    <text evidence="8">The sequence shown here is derived from an EMBL/GenBank/DDBJ whole genome shotgun (WGS) entry which is preliminary data.</text>
</comment>
<dbReference type="PANTHER" id="PTHR33495:SF2">
    <property type="entry name" value="ANTI-SIGMA FACTOR ANTAGONIST TM_1081-RELATED"/>
    <property type="match status" value="1"/>
</dbReference>